<accession>A0A495VE07</accession>
<dbReference type="AlphaFoldDB" id="A0A495VE07"/>
<dbReference type="Proteomes" id="UP000274556">
    <property type="component" value="Unassembled WGS sequence"/>
</dbReference>
<dbReference type="Pfam" id="PF26340">
    <property type="entry name" value="DNA-SBD_ScoMcrA"/>
    <property type="match status" value="1"/>
</dbReference>
<dbReference type="InterPro" id="IPR027417">
    <property type="entry name" value="P-loop_NTPase"/>
</dbReference>
<name>A0A495VE07_9GAMM</name>
<reference evidence="2 3" key="1">
    <citation type="submission" date="2018-10" db="EMBL/GenBank/DDBJ databases">
        <title>Genomic Encyclopedia of Archaeal and Bacterial Type Strains, Phase II (KMG-II): from individual species to whole genera.</title>
        <authorList>
            <person name="Goeker M."/>
        </authorList>
    </citation>
    <scope>NUCLEOTIDE SEQUENCE [LARGE SCALE GENOMIC DNA]</scope>
    <source>
        <strain evidence="2 3">DSM 235</strain>
    </source>
</reference>
<dbReference type="InterPro" id="IPR058813">
    <property type="entry name" value="DNA-SBD_ScoMcrA"/>
</dbReference>
<organism evidence="2 3">
    <name type="scientific">Thiocapsa rosea</name>
    <dbReference type="NCBI Taxonomy" id="69360"/>
    <lineage>
        <taxon>Bacteria</taxon>
        <taxon>Pseudomonadati</taxon>
        <taxon>Pseudomonadota</taxon>
        <taxon>Gammaproteobacteria</taxon>
        <taxon>Chromatiales</taxon>
        <taxon>Chromatiaceae</taxon>
        <taxon>Thiocapsa</taxon>
    </lineage>
</organism>
<comment type="caution">
    <text evidence="2">The sequence shown here is derived from an EMBL/GenBank/DDBJ whole genome shotgun (WGS) entry which is preliminary data.</text>
</comment>
<protein>
    <recommendedName>
        <fullName evidence="1">ScoMcrA-like DNA sulfur-binding domain-containing protein</fullName>
    </recommendedName>
</protein>
<keyword evidence="3" id="KW-1185">Reference proteome</keyword>
<feature type="domain" description="ScoMcrA-like DNA sulfur-binding" evidence="1">
    <location>
        <begin position="3"/>
        <end position="112"/>
    </location>
</feature>
<evidence type="ECO:0000313" key="3">
    <source>
        <dbReference type="Proteomes" id="UP000274556"/>
    </source>
</evidence>
<gene>
    <name evidence="2" type="ORF">BDD21_4131</name>
</gene>
<sequence>MERFSVYDHELRALFARFYPYALEHSNTHYPFGRLEGDGLWEIEDSENLKRTSVGHLSKSELLARDIHGGFTADVFEALTLDRSIAYRITTDLISQFFDASERSSLLACIGMPTSWEMESNSENECADDSERKTEESTRNLLVAPFPSGAQHEIQGATKMNQNGLISYFNSLHNIGASGANALAESQALNEYFSEIYEPFEIVDAICDVLTAGRDHVVVLTGHAGDGKSTVALDVLKRIRGLSPKDPLTSALKEVEIISHPASGSRVIHILKDMSELSAAVRLQKLEQSFEEPGSWLIVSNTGPLLNTLREFSERREALPDIESRILAYLNRPYAKHDIESHVLKMFPKDMLILNMARLDNVSLGARVLTRMINHSAWAKCDACVAQSACPLVLNRRALKATEGGAEERVRWIYQRLNAYEQRLTLRQMVAQLAFAMTGGMTCKEAKNLVLESPSEGIEKGTDGLEGVLFSEGFFGYRNGKPVQEAGGLTAVQLLRRQIFGGPVAVDFERELSSSNGNGWAILSEWLKPLSERWRLRGQESPGVQWRFAQRRMLYVFGQPIASGQAAAETYWATFLQSPRLRDFDLWATRQELIISRGERGRLCRACLRVLLEIFSGFSAGQFRQDQERLYLTLRRPDRAVVQPTQFVMATLSFQDFDLAYDEPRRLPVLQFRNGVVKLPLTLPLLDFIENRIAGDLGSELARIHLAQLEWFRAELLRVLGGSSDRFRIQLLRAGIDGQVHAHRYLLDNERQVLEVEQ</sequence>
<dbReference type="SUPFAM" id="SSF52540">
    <property type="entry name" value="P-loop containing nucleoside triphosphate hydrolases"/>
    <property type="match status" value="1"/>
</dbReference>
<dbReference type="EMBL" id="RBXL01000001">
    <property type="protein sequence ID" value="RKT46607.1"/>
    <property type="molecule type" value="Genomic_DNA"/>
</dbReference>
<proteinExistence type="predicted"/>
<dbReference type="RefSeq" id="WP_120798696.1">
    <property type="nucleotide sequence ID" value="NZ_RBXL01000001.1"/>
</dbReference>
<evidence type="ECO:0000313" key="2">
    <source>
        <dbReference type="EMBL" id="RKT46607.1"/>
    </source>
</evidence>
<evidence type="ECO:0000259" key="1">
    <source>
        <dbReference type="Pfam" id="PF26340"/>
    </source>
</evidence>
<dbReference type="OrthoDB" id="9801841at2"/>